<dbReference type="Proteomes" id="UP000192923">
    <property type="component" value="Unassembled WGS sequence"/>
</dbReference>
<dbReference type="EMBL" id="FXAM01000001">
    <property type="protein sequence ID" value="SMF95727.1"/>
    <property type="molecule type" value="Genomic_DNA"/>
</dbReference>
<accession>A0A1Y6CZC0</accession>
<dbReference type="InterPro" id="IPR025235">
    <property type="entry name" value="DUF4178"/>
</dbReference>
<keyword evidence="1" id="KW-0812">Transmembrane</keyword>
<protein>
    <recommendedName>
        <fullName evidence="2">DUF4178 domain-containing protein</fullName>
    </recommendedName>
</protein>
<dbReference type="RefSeq" id="WP_125468971.1">
    <property type="nucleotide sequence ID" value="NZ_FXAM01000001.1"/>
</dbReference>
<proteinExistence type="predicted"/>
<gene>
    <name evidence="3" type="ORF">SAMN02949497_3101</name>
</gene>
<feature type="domain" description="DUF4178" evidence="2">
    <location>
        <begin position="271"/>
        <end position="403"/>
    </location>
</feature>
<evidence type="ECO:0000313" key="3">
    <source>
        <dbReference type="EMBL" id="SMF95727.1"/>
    </source>
</evidence>
<dbReference type="Pfam" id="PF13785">
    <property type="entry name" value="DUF4178"/>
    <property type="match status" value="2"/>
</dbReference>
<feature type="domain" description="DUF4178" evidence="2">
    <location>
        <begin position="56"/>
        <end position="194"/>
    </location>
</feature>
<feature type="transmembrane region" description="Helical" evidence="1">
    <location>
        <begin position="590"/>
        <end position="609"/>
    </location>
</feature>
<dbReference type="OrthoDB" id="228033at2"/>
<keyword evidence="4" id="KW-1185">Reference proteome</keyword>
<evidence type="ECO:0000256" key="1">
    <source>
        <dbReference type="SAM" id="Phobius"/>
    </source>
</evidence>
<dbReference type="STRING" id="1760988.SAMN02949497_3101"/>
<organism evidence="3 4">
    <name type="scientific">Methylomagnum ishizawai</name>
    <dbReference type="NCBI Taxonomy" id="1760988"/>
    <lineage>
        <taxon>Bacteria</taxon>
        <taxon>Pseudomonadati</taxon>
        <taxon>Pseudomonadota</taxon>
        <taxon>Gammaproteobacteria</taxon>
        <taxon>Methylococcales</taxon>
        <taxon>Methylococcaceae</taxon>
        <taxon>Methylomagnum</taxon>
    </lineage>
</organism>
<evidence type="ECO:0000313" key="4">
    <source>
        <dbReference type="Proteomes" id="UP000192923"/>
    </source>
</evidence>
<name>A0A1Y6CZC0_9GAMM</name>
<dbReference type="AlphaFoldDB" id="A0A1Y6CZC0"/>
<reference evidence="3 4" key="1">
    <citation type="submission" date="2016-12" db="EMBL/GenBank/DDBJ databases">
        <authorList>
            <person name="Song W.-J."/>
            <person name="Kurnit D.M."/>
        </authorList>
    </citation>
    <scope>NUCLEOTIDE SEQUENCE [LARGE SCALE GENOMIC DNA]</scope>
    <source>
        <strain evidence="3 4">175</strain>
    </source>
</reference>
<evidence type="ECO:0000259" key="2">
    <source>
        <dbReference type="Pfam" id="PF13785"/>
    </source>
</evidence>
<sequence>MKRASCPSCGAEVLFRSAASILAVCEYCHSTLLRKGPVLENLGKMAELLEDASPIQLGSEGRYQGQRFQVLGRIQLQYEAGLWNEWYLLFHNGRTGWLGETPGLCAVSFLVPPPEPCPGFRELWVGQHLALQGQDFQVANLEQARCIAGEGELPFRVGAGYDTALADLRGPGQAFATLDYSETPPLLFVGEQVRFDTLELKNLRDTGVRGPAVQVQSFACAQCGAPLLPKLPSSVVIVCGSCGSAHDLQDQRHPIVFRAELAQSPRPRIPLGSRGKLRSQDYEVVGFMQREARLEGVNYRWSEYLLLNRGGGFDWLSEYQGHWNYIRPTTHQPAFGPGFAQYQQRRLRHFQDSEARVVFVLGEFYWQVRLGDTARVRDYVDPPWLLSQEWTAKEITYSFGEYIGREEIAAAFKPERELPEPYGIYANQPSPWQNRIGGYWWRFLALALLLLGLHLGLLVKSGSPEAIHTRVTLDRAQPEATQTTPPFDLKGLGPVEVQVGTNLANNWVDLGVALVEVDTGLVYNAEREFSYYSGYDEGYWDEGSRSGSLRFSGVPEGRYYLAVSAESDAVSQAWSSVTCDLTVQRARAGWGNFFLALLALAVWPGIATWRHNAFETHRWLESDHPQESWISS</sequence>
<keyword evidence="1" id="KW-0472">Membrane</keyword>
<feature type="transmembrane region" description="Helical" evidence="1">
    <location>
        <begin position="439"/>
        <end position="459"/>
    </location>
</feature>
<keyword evidence="1" id="KW-1133">Transmembrane helix</keyword>